<evidence type="ECO:0000313" key="4">
    <source>
        <dbReference type="Proteomes" id="UP001220610"/>
    </source>
</evidence>
<dbReference type="InterPro" id="IPR022409">
    <property type="entry name" value="PKD/Chitinase_dom"/>
</dbReference>
<dbReference type="AlphaFoldDB" id="A0AAJ5WRF4"/>
<evidence type="ECO:0000313" key="3">
    <source>
        <dbReference type="EMBL" id="WEK34724.1"/>
    </source>
</evidence>
<proteinExistence type="predicted"/>
<name>A0AAJ5WRF4_9BACT</name>
<feature type="chain" id="PRO_5042494654" evidence="1">
    <location>
        <begin position="23"/>
        <end position="283"/>
    </location>
</feature>
<organism evidence="3 4">
    <name type="scientific">Candidatus Pseudobacter hemicellulosilyticus</name>
    <dbReference type="NCBI Taxonomy" id="3121375"/>
    <lineage>
        <taxon>Bacteria</taxon>
        <taxon>Pseudomonadati</taxon>
        <taxon>Bacteroidota</taxon>
        <taxon>Chitinophagia</taxon>
        <taxon>Chitinophagales</taxon>
        <taxon>Chitinophagaceae</taxon>
        <taxon>Pseudobacter</taxon>
    </lineage>
</organism>
<evidence type="ECO:0000256" key="1">
    <source>
        <dbReference type="SAM" id="SignalP"/>
    </source>
</evidence>
<gene>
    <name evidence="3" type="ORF">P0Y53_19735</name>
</gene>
<dbReference type="InterPro" id="IPR000601">
    <property type="entry name" value="PKD_dom"/>
</dbReference>
<dbReference type="InterPro" id="IPR035986">
    <property type="entry name" value="PKD_dom_sf"/>
</dbReference>
<keyword evidence="1" id="KW-0732">Signal</keyword>
<dbReference type="CDD" id="cd00146">
    <property type="entry name" value="PKD"/>
    <property type="match status" value="1"/>
</dbReference>
<dbReference type="SMART" id="SM00089">
    <property type="entry name" value="PKD"/>
    <property type="match status" value="1"/>
</dbReference>
<dbReference type="SUPFAM" id="SSF49299">
    <property type="entry name" value="PKD domain"/>
    <property type="match status" value="1"/>
</dbReference>
<dbReference type="PROSITE" id="PS51257">
    <property type="entry name" value="PROKAR_LIPOPROTEIN"/>
    <property type="match status" value="1"/>
</dbReference>
<dbReference type="Gene3D" id="2.60.40.10">
    <property type="entry name" value="Immunoglobulins"/>
    <property type="match status" value="1"/>
</dbReference>
<protein>
    <submittedName>
        <fullName evidence="3">PKD domain-containing protein</fullName>
    </submittedName>
</protein>
<dbReference type="EMBL" id="CP119311">
    <property type="protein sequence ID" value="WEK34724.1"/>
    <property type="molecule type" value="Genomic_DNA"/>
</dbReference>
<dbReference type="PROSITE" id="PS50093">
    <property type="entry name" value="PKD"/>
    <property type="match status" value="1"/>
</dbReference>
<evidence type="ECO:0000259" key="2">
    <source>
        <dbReference type="PROSITE" id="PS50093"/>
    </source>
</evidence>
<feature type="domain" description="PKD" evidence="2">
    <location>
        <begin position="53"/>
        <end position="86"/>
    </location>
</feature>
<dbReference type="InterPro" id="IPR013783">
    <property type="entry name" value="Ig-like_fold"/>
</dbReference>
<sequence>MKRNLYILCPLLCLALMTGSCKKDGGSGVKAVFSYVADGYKVNFTNFSTNAQTYLWDFGDGTSTAKSPQHIYTAKGDFLVKLTVTNGEESSFFADTVKVTGPNIKIDTDLSDWLYVGYSYENAESHAGTIRAVKAFAGPDDIFFYMEGTGDMKIDLFDMYIDADNNPATGFNTWMYPAGSGADFLLEGSSATATGGSVYLHQGNPADFSFTPTVSFADGMRFGPLTTVSGRKVMEFSIKKSALNSPKNRAVNFAFIELSTGWAQLGIIPESATPESKFITVPL</sequence>
<reference evidence="3" key="1">
    <citation type="submission" date="2023-03" db="EMBL/GenBank/DDBJ databases">
        <title>Andean soil-derived lignocellulolytic bacterial consortium as a source of novel taxa and putative plastic-active enzymes.</title>
        <authorList>
            <person name="Diaz-Garcia L."/>
            <person name="Chuvochina M."/>
            <person name="Feuerriegel G."/>
            <person name="Bunk B."/>
            <person name="Sproer C."/>
            <person name="Streit W.R."/>
            <person name="Rodriguez L.M."/>
            <person name="Overmann J."/>
            <person name="Jimenez D.J."/>
        </authorList>
    </citation>
    <scope>NUCLEOTIDE SEQUENCE</scope>
    <source>
        <strain evidence="3">MAG 7</strain>
    </source>
</reference>
<dbReference type="Pfam" id="PF00801">
    <property type="entry name" value="PKD"/>
    <property type="match status" value="1"/>
</dbReference>
<feature type="signal peptide" evidence="1">
    <location>
        <begin position="1"/>
        <end position="22"/>
    </location>
</feature>
<accession>A0AAJ5WRF4</accession>
<dbReference type="Proteomes" id="UP001220610">
    <property type="component" value="Chromosome"/>
</dbReference>